<dbReference type="PANTHER" id="PTHR34580:SF1">
    <property type="entry name" value="PROTEIN PAFC"/>
    <property type="match status" value="1"/>
</dbReference>
<accession>A0A4Z0S2P6</accession>
<dbReference type="OrthoDB" id="86031at2"/>
<dbReference type="PANTHER" id="PTHR34580">
    <property type="match status" value="1"/>
</dbReference>
<dbReference type="InterPro" id="IPR057727">
    <property type="entry name" value="WCX_dom"/>
</dbReference>
<protein>
    <recommendedName>
        <fullName evidence="1">WCX domain-containing protein</fullName>
    </recommendedName>
</protein>
<gene>
    <name evidence="2" type="ORF">C6P11_00255</name>
</gene>
<sequence length="322" mass="36659">MSKSNIDRPLHLALRLLSGGAVSEKSWALEHNVDIRSVQRDISAIREAIQTENYPAELHTNGTIQNILLTSKNTFDSAAALTLAKLVLASRAFNESEMTRLIKSILDMMSSEEAEQIRVTLRNEQLAYTPVTHQKDLINLIWDISGWIQAQQSVAFTYTNAKDEERHLFGLPTGLLFDSYYFYVIIHFQATENHAERDAYYRLDRFTEIKAESRHIKYPYNQRLEEGKIRQTNNLMQIGRTIQVEFDYTGLVSAALDKFPNAKIKRKGTDSMPTRITIPAVTDSGFKMWALGQGARVTVISPISLRESLIAEINQMLNQYNA</sequence>
<evidence type="ECO:0000259" key="1">
    <source>
        <dbReference type="Pfam" id="PF25583"/>
    </source>
</evidence>
<dbReference type="Pfam" id="PF25583">
    <property type="entry name" value="WCX"/>
    <property type="match status" value="1"/>
</dbReference>
<dbReference type="RefSeq" id="WP_135517902.1">
    <property type="nucleotide sequence ID" value="NZ_PVSN01000003.1"/>
</dbReference>
<feature type="domain" description="WCX" evidence="1">
    <location>
        <begin position="262"/>
        <end position="317"/>
    </location>
</feature>
<dbReference type="InterPro" id="IPR051534">
    <property type="entry name" value="CBASS_pafABC_assoc_protein"/>
</dbReference>
<reference evidence="2 3" key="1">
    <citation type="submission" date="2018-03" db="EMBL/GenBank/DDBJ databases">
        <title>Genome sequencing of Weissella confusa isolates.</title>
        <authorList>
            <person name="Kajala I."/>
            <person name="Baruah R."/>
            <person name="Bergsveinson J."/>
            <person name="Juvonen R."/>
            <person name="Ziola B."/>
        </authorList>
    </citation>
    <scope>NUCLEOTIDE SEQUENCE [LARGE SCALE GENOMIC DNA]</scope>
    <source>
        <strain evidence="2 3">VTT E-062653</strain>
    </source>
</reference>
<dbReference type="EMBL" id="PVSN01000003">
    <property type="protein sequence ID" value="TGE75932.1"/>
    <property type="molecule type" value="Genomic_DNA"/>
</dbReference>
<proteinExistence type="predicted"/>
<dbReference type="Proteomes" id="UP000297646">
    <property type="component" value="Unassembled WGS sequence"/>
</dbReference>
<organism evidence="2 3">
    <name type="scientific">Weissella confusa</name>
    <name type="common">Lactobacillus confusus</name>
    <dbReference type="NCBI Taxonomy" id="1583"/>
    <lineage>
        <taxon>Bacteria</taxon>
        <taxon>Bacillati</taxon>
        <taxon>Bacillota</taxon>
        <taxon>Bacilli</taxon>
        <taxon>Lactobacillales</taxon>
        <taxon>Lactobacillaceae</taxon>
        <taxon>Weissella</taxon>
    </lineage>
</organism>
<evidence type="ECO:0000313" key="3">
    <source>
        <dbReference type="Proteomes" id="UP000297646"/>
    </source>
</evidence>
<evidence type="ECO:0000313" key="2">
    <source>
        <dbReference type="EMBL" id="TGE75932.1"/>
    </source>
</evidence>
<name>A0A4Z0S2P6_WEICO</name>
<dbReference type="AlphaFoldDB" id="A0A4Z0S2P6"/>
<comment type="caution">
    <text evidence="2">The sequence shown here is derived from an EMBL/GenBank/DDBJ whole genome shotgun (WGS) entry which is preliminary data.</text>
</comment>